<sequence>MSHFNRITRLLEPEGLRSRLAGRSKVVCLFLLLVGEVEVGDSISVGSASSFGKMRRNLLYQGHGNKVDGNSVGNFIKVELVHIMRG</sequence>
<reference evidence="1 2" key="1">
    <citation type="journal article" date="2024" name="G3 (Bethesda)">
        <title>Genome assembly of Hibiscus sabdariffa L. provides insights into metabolisms of medicinal natural products.</title>
        <authorList>
            <person name="Kim T."/>
        </authorList>
    </citation>
    <scope>NUCLEOTIDE SEQUENCE [LARGE SCALE GENOMIC DNA]</scope>
    <source>
        <strain evidence="1">TK-2024</strain>
        <tissue evidence="1">Old leaves</tissue>
    </source>
</reference>
<dbReference type="Proteomes" id="UP001472677">
    <property type="component" value="Unassembled WGS sequence"/>
</dbReference>
<accession>A0ABR2DJP5</accession>
<gene>
    <name evidence="1" type="ORF">V6N12_014272</name>
</gene>
<protein>
    <submittedName>
        <fullName evidence="1">Uncharacterized protein</fullName>
    </submittedName>
</protein>
<name>A0ABR2DJP5_9ROSI</name>
<comment type="caution">
    <text evidence="1">The sequence shown here is derived from an EMBL/GenBank/DDBJ whole genome shotgun (WGS) entry which is preliminary data.</text>
</comment>
<dbReference type="EMBL" id="JBBPBM010000024">
    <property type="protein sequence ID" value="KAK8541645.1"/>
    <property type="molecule type" value="Genomic_DNA"/>
</dbReference>
<evidence type="ECO:0000313" key="1">
    <source>
        <dbReference type="EMBL" id="KAK8541645.1"/>
    </source>
</evidence>
<evidence type="ECO:0000313" key="2">
    <source>
        <dbReference type="Proteomes" id="UP001472677"/>
    </source>
</evidence>
<proteinExistence type="predicted"/>
<keyword evidence="2" id="KW-1185">Reference proteome</keyword>
<organism evidence="1 2">
    <name type="scientific">Hibiscus sabdariffa</name>
    <name type="common">roselle</name>
    <dbReference type="NCBI Taxonomy" id="183260"/>
    <lineage>
        <taxon>Eukaryota</taxon>
        <taxon>Viridiplantae</taxon>
        <taxon>Streptophyta</taxon>
        <taxon>Embryophyta</taxon>
        <taxon>Tracheophyta</taxon>
        <taxon>Spermatophyta</taxon>
        <taxon>Magnoliopsida</taxon>
        <taxon>eudicotyledons</taxon>
        <taxon>Gunneridae</taxon>
        <taxon>Pentapetalae</taxon>
        <taxon>rosids</taxon>
        <taxon>malvids</taxon>
        <taxon>Malvales</taxon>
        <taxon>Malvaceae</taxon>
        <taxon>Malvoideae</taxon>
        <taxon>Hibiscus</taxon>
    </lineage>
</organism>